<dbReference type="Proteomes" id="UP000233020">
    <property type="component" value="Unplaced"/>
</dbReference>
<evidence type="ECO:0000256" key="9">
    <source>
        <dbReference type="ARBA" id="ARBA00022801"/>
    </source>
</evidence>
<keyword evidence="13" id="KW-0804">Transcription</keyword>
<evidence type="ECO:0000256" key="14">
    <source>
        <dbReference type="ARBA" id="ARBA00023242"/>
    </source>
</evidence>
<evidence type="ECO:0000313" key="15">
    <source>
        <dbReference type="Ensembl" id="ENSANAP00000019902.1"/>
    </source>
</evidence>
<organism evidence="15 16">
    <name type="scientific">Aotus nancymaae</name>
    <name type="common">Ma's night monkey</name>
    <dbReference type="NCBI Taxonomy" id="37293"/>
    <lineage>
        <taxon>Eukaryota</taxon>
        <taxon>Metazoa</taxon>
        <taxon>Chordata</taxon>
        <taxon>Craniata</taxon>
        <taxon>Vertebrata</taxon>
        <taxon>Euteleostomi</taxon>
        <taxon>Mammalia</taxon>
        <taxon>Eutheria</taxon>
        <taxon>Euarchontoglires</taxon>
        <taxon>Primates</taxon>
        <taxon>Haplorrhini</taxon>
        <taxon>Platyrrhini</taxon>
        <taxon>Aotidae</taxon>
        <taxon>Aotus</taxon>
    </lineage>
</organism>
<evidence type="ECO:0000256" key="12">
    <source>
        <dbReference type="ARBA" id="ARBA00023015"/>
    </source>
</evidence>
<dbReference type="InterPro" id="IPR039637">
    <property type="entry name" value="CNOT7/CNOT8/Pop2"/>
</dbReference>
<reference evidence="15" key="2">
    <citation type="submission" date="2025-09" db="UniProtKB">
        <authorList>
            <consortium name="Ensembl"/>
        </authorList>
    </citation>
    <scope>IDENTIFICATION</scope>
</reference>
<dbReference type="GO" id="GO:0003723">
    <property type="term" value="F:RNA binding"/>
    <property type="evidence" value="ECO:0007669"/>
    <property type="project" value="UniProtKB-KW"/>
</dbReference>
<accession>A0A2K5DG34</accession>
<keyword evidence="14" id="KW-0539">Nucleus</keyword>
<dbReference type="EC" id="3.1.13.4" evidence="5"/>
<sequence>MPAATIDHSQRICEAWACSLDEEMKKALQVIRKYNYVAVDTEFPGVVNADYQYQLLRCNVDLLKIIQLGLTFMNEQGEYPPGTPTWQLNFKFNLTEDMYAQDSTELLTTSDIQFKKHEEEGIETQYFAELLMTSGVVLCEGVISCRWQFYLISFYIG</sequence>
<reference evidence="15" key="1">
    <citation type="submission" date="2025-08" db="UniProtKB">
        <authorList>
            <consortium name="Ensembl"/>
        </authorList>
    </citation>
    <scope>IDENTIFICATION</scope>
</reference>
<evidence type="ECO:0000256" key="13">
    <source>
        <dbReference type="ARBA" id="ARBA00023163"/>
    </source>
</evidence>
<evidence type="ECO:0000256" key="7">
    <source>
        <dbReference type="ARBA" id="ARBA00022722"/>
    </source>
</evidence>
<evidence type="ECO:0000256" key="11">
    <source>
        <dbReference type="ARBA" id="ARBA00022884"/>
    </source>
</evidence>
<dbReference type="Pfam" id="PF04857">
    <property type="entry name" value="CAF1"/>
    <property type="match status" value="1"/>
</dbReference>
<comment type="subcellular location">
    <subcellularLocation>
        <location evidence="3">Cytoplasm</location>
    </subcellularLocation>
    <subcellularLocation>
        <location evidence="2">Nucleus</location>
    </subcellularLocation>
</comment>
<comment type="similarity">
    <text evidence="4">Belongs to the CAF1 family.</text>
</comment>
<keyword evidence="7" id="KW-0540">Nuclease</keyword>
<keyword evidence="16" id="KW-1185">Reference proteome</keyword>
<dbReference type="GO" id="GO:0004535">
    <property type="term" value="F:poly(A)-specific ribonuclease activity"/>
    <property type="evidence" value="ECO:0007669"/>
    <property type="project" value="UniProtKB-EC"/>
</dbReference>
<dbReference type="AlphaFoldDB" id="A0A2K5DG34"/>
<evidence type="ECO:0000256" key="3">
    <source>
        <dbReference type="ARBA" id="ARBA00004496"/>
    </source>
</evidence>
<dbReference type="GO" id="GO:0005737">
    <property type="term" value="C:cytoplasm"/>
    <property type="evidence" value="ECO:0007669"/>
    <property type="project" value="UniProtKB-SubCell"/>
</dbReference>
<keyword evidence="6" id="KW-0963">Cytoplasm</keyword>
<evidence type="ECO:0000256" key="4">
    <source>
        <dbReference type="ARBA" id="ARBA00008372"/>
    </source>
</evidence>
<evidence type="ECO:0000256" key="8">
    <source>
        <dbReference type="ARBA" id="ARBA00022723"/>
    </source>
</evidence>
<dbReference type="GO" id="GO:0030014">
    <property type="term" value="C:CCR4-NOT complex"/>
    <property type="evidence" value="ECO:0007669"/>
    <property type="project" value="InterPro"/>
</dbReference>
<dbReference type="Gene3D" id="3.30.420.10">
    <property type="entry name" value="Ribonuclease H-like superfamily/Ribonuclease H"/>
    <property type="match status" value="1"/>
</dbReference>
<dbReference type="InterPro" id="IPR012337">
    <property type="entry name" value="RNaseH-like_sf"/>
</dbReference>
<keyword evidence="8" id="KW-0479">Metal-binding</keyword>
<name>A0A2K5DG34_AOTNA</name>
<evidence type="ECO:0000256" key="5">
    <source>
        <dbReference type="ARBA" id="ARBA00012161"/>
    </source>
</evidence>
<keyword evidence="12" id="KW-0805">Transcription regulation</keyword>
<keyword evidence="11" id="KW-0694">RNA-binding</keyword>
<dbReference type="InterPro" id="IPR036397">
    <property type="entry name" value="RNaseH_sf"/>
</dbReference>
<protein>
    <recommendedName>
        <fullName evidence="5">poly(A)-specific ribonuclease</fullName>
        <ecNumber evidence="5">3.1.13.4</ecNumber>
    </recommendedName>
</protein>
<dbReference type="GeneTree" id="ENSGT00390000000080"/>
<evidence type="ECO:0000256" key="10">
    <source>
        <dbReference type="ARBA" id="ARBA00022839"/>
    </source>
</evidence>
<dbReference type="SUPFAM" id="SSF53098">
    <property type="entry name" value="Ribonuclease H-like"/>
    <property type="match status" value="1"/>
</dbReference>
<keyword evidence="9" id="KW-0378">Hydrolase</keyword>
<dbReference type="GO" id="GO:0046872">
    <property type="term" value="F:metal ion binding"/>
    <property type="evidence" value="ECO:0007669"/>
    <property type="project" value="UniProtKB-KW"/>
</dbReference>
<evidence type="ECO:0000256" key="1">
    <source>
        <dbReference type="ARBA" id="ARBA00001663"/>
    </source>
</evidence>
<keyword evidence="10" id="KW-0269">Exonuclease</keyword>
<dbReference type="GO" id="GO:0005634">
    <property type="term" value="C:nucleus"/>
    <property type="evidence" value="ECO:0007669"/>
    <property type="project" value="UniProtKB-SubCell"/>
</dbReference>
<proteinExistence type="inferred from homology"/>
<dbReference type="Ensembl" id="ENSANAT00000037776.1">
    <property type="protein sequence ID" value="ENSANAP00000019902.1"/>
    <property type="gene ID" value="ENSANAG00000027725.1"/>
</dbReference>
<evidence type="ECO:0000313" key="16">
    <source>
        <dbReference type="Proteomes" id="UP000233020"/>
    </source>
</evidence>
<evidence type="ECO:0000256" key="2">
    <source>
        <dbReference type="ARBA" id="ARBA00004123"/>
    </source>
</evidence>
<dbReference type="InterPro" id="IPR006941">
    <property type="entry name" value="RNase_CAF1"/>
</dbReference>
<evidence type="ECO:0000256" key="6">
    <source>
        <dbReference type="ARBA" id="ARBA00022490"/>
    </source>
</evidence>
<comment type="catalytic activity">
    <reaction evidence="1">
        <text>Exonucleolytic cleavage of poly(A) to 5'-AMP.</text>
        <dbReference type="EC" id="3.1.13.4"/>
    </reaction>
</comment>
<dbReference type="PANTHER" id="PTHR10797">
    <property type="entry name" value="CCR4-NOT TRANSCRIPTION COMPLEX SUBUNIT"/>
    <property type="match status" value="1"/>
</dbReference>